<dbReference type="KEGG" id="mej:Q7A_1959"/>
<accession>I1XK57</accession>
<dbReference type="HOGENOM" id="CLU_182322_0_0_6"/>
<dbReference type="EMBL" id="CP003390">
    <property type="protein sequence ID" value="AFI84776.1"/>
    <property type="molecule type" value="Genomic_DNA"/>
</dbReference>
<protein>
    <submittedName>
        <fullName evidence="1">Uncharacterized protein</fullName>
    </submittedName>
</protein>
<dbReference type="Proteomes" id="UP000009144">
    <property type="component" value="Chromosome"/>
</dbReference>
<name>I1XK57_METNJ</name>
<organism evidence="1 2">
    <name type="scientific">Methylophaga nitratireducenticrescens</name>
    <dbReference type="NCBI Taxonomy" id="754476"/>
    <lineage>
        <taxon>Bacteria</taxon>
        <taxon>Pseudomonadati</taxon>
        <taxon>Pseudomonadota</taxon>
        <taxon>Gammaproteobacteria</taxon>
        <taxon>Thiotrichales</taxon>
        <taxon>Piscirickettsiaceae</taxon>
        <taxon>Methylophaga</taxon>
    </lineage>
</organism>
<evidence type="ECO:0000313" key="1">
    <source>
        <dbReference type="EMBL" id="AFI84776.1"/>
    </source>
</evidence>
<sequence length="100" mass="11154">MSTKEWIYRSDTQYETTLYQDVFSDENKVNTATLSIENPTTFSVSYSENNNSNGIGHLTVKIPVSVLDEMAIAWCKQRKLQGALGGPVGQEWGSPDADYD</sequence>
<dbReference type="AlphaFoldDB" id="I1XK57"/>
<proteinExistence type="predicted"/>
<evidence type="ECO:0000313" key="2">
    <source>
        <dbReference type="Proteomes" id="UP000009144"/>
    </source>
</evidence>
<dbReference type="RefSeq" id="WP_014707145.1">
    <property type="nucleotide sequence ID" value="NC_017857.3"/>
</dbReference>
<dbReference type="eggNOG" id="ENOG503468T">
    <property type="taxonomic scope" value="Bacteria"/>
</dbReference>
<gene>
    <name evidence="1" type="ordered locus">Q7A_1959</name>
</gene>
<dbReference type="PATRIC" id="fig|754476.3.peg.1937"/>
<reference evidence="1 2" key="2">
    <citation type="journal article" date="2013" name="Int. J. Syst. Evol. Microbiol.">
        <title>Methylophaga nitratireducenticrescens sp. nov. and Methylophaga frappieri sp. nov., isolated from the biofilm of the methanol-fed denitrification system treating the seawater at the Montreal Biodome.</title>
        <authorList>
            <person name="Villeneuve C."/>
            <person name="Martineau C."/>
            <person name="Mauffrey F."/>
            <person name="Villemur R."/>
        </authorList>
    </citation>
    <scope>NUCLEOTIDE SEQUENCE [LARGE SCALE GENOMIC DNA]</scope>
    <source>
        <strain evidence="1 2">JAM1</strain>
    </source>
</reference>
<reference evidence="1 2" key="1">
    <citation type="journal article" date="2012" name="J. Bacteriol.">
        <title>Complete genome sequences of Methylophaga sp. strain JAM1 and Methylophaga sp. strain JAM7.</title>
        <authorList>
            <person name="Villeneuve C."/>
            <person name="Martineau C."/>
            <person name="Mauffrey F."/>
            <person name="Villemur R."/>
        </authorList>
    </citation>
    <scope>NUCLEOTIDE SEQUENCE [LARGE SCALE GENOMIC DNA]</scope>
    <source>
        <strain evidence="1 2">JAM1</strain>
    </source>
</reference>
<keyword evidence="2" id="KW-1185">Reference proteome</keyword>